<dbReference type="AlphaFoldDB" id="A0A6A6E6S9"/>
<dbReference type="GO" id="GO:0061928">
    <property type="term" value="F:glutathione specific gamma-glutamylcyclotransferase activity"/>
    <property type="evidence" value="ECO:0007669"/>
    <property type="project" value="UniProtKB-EC"/>
</dbReference>
<feature type="compositionally biased region" description="Basic and acidic residues" evidence="3">
    <location>
        <begin position="261"/>
        <end position="277"/>
    </location>
</feature>
<evidence type="ECO:0000256" key="3">
    <source>
        <dbReference type="SAM" id="MobiDB-lite"/>
    </source>
</evidence>
<dbReference type="GO" id="GO:0005737">
    <property type="term" value="C:cytoplasm"/>
    <property type="evidence" value="ECO:0007669"/>
    <property type="project" value="TreeGrafter"/>
</dbReference>
<keyword evidence="5" id="KW-1185">Reference proteome</keyword>
<sequence>MTEHQKEIEEFGKNDDFWLFGYGSLIWKPPPHYDQRVPGYIEGYVRRFWQTSEDHRGTPEAPGRVVTLIDRAHWETLMDHHESTEKVWGAAYHVPASKVPEVREYLDIREINGYSIQFTPFHPSIFTTTISSPLSSPPSTSYSHSRSHPSSPQTSHARSPSEIRATTSIFAKSDDPPAPIRCLVYIGLPENPQFLGPQDPDALARHILKSRGPSGENKEYLYSLEKSLLDLSRESGDRHASDLVRRCRELEAKEEGVTLEENRVGDEVGEKLHRVGSTEEQEEVEK</sequence>
<dbReference type="GO" id="GO:0006751">
    <property type="term" value="P:glutathione catabolic process"/>
    <property type="evidence" value="ECO:0007669"/>
    <property type="project" value="InterPro"/>
</dbReference>
<evidence type="ECO:0000313" key="5">
    <source>
        <dbReference type="Proteomes" id="UP000800200"/>
    </source>
</evidence>
<organism evidence="4 5">
    <name type="scientific">Zopfia rhizophila CBS 207.26</name>
    <dbReference type="NCBI Taxonomy" id="1314779"/>
    <lineage>
        <taxon>Eukaryota</taxon>
        <taxon>Fungi</taxon>
        <taxon>Dikarya</taxon>
        <taxon>Ascomycota</taxon>
        <taxon>Pezizomycotina</taxon>
        <taxon>Dothideomycetes</taxon>
        <taxon>Dothideomycetes incertae sedis</taxon>
        <taxon>Zopfiaceae</taxon>
        <taxon>Zopfia</taxon>
    </lineage>
</organism>
<evidence type="ECO:0000256" key="1">
    <source>
        <dbReference type="ARBA" id="ARBA00012344"/>
    </source>
</evidence>
<dbReference type="EC" id="4.3.2.7" evidence="1"/>
<feature type="region of interest" description="Disordered" evidence="3">
    <location>
        <begin position="132"/>
        <end position="162"/>
    </location>
</feature>
<protein>
    <recommendedName>
        <fullName evidence="1">glutathione-specific gamma-glutamylcyclotransferase</fullName>
        <ecNumber evidence="1">4.3.2.7</ecNumber>
    </recommendedName>
</protein>
<dbReference type="PANTHER" id="PTHR12192:SF2">
    <property type="entry name" value="GLUTATHIONE-SPECIFIC GAMMA-GLUTAMYLCYCLOTRANSFERASE 2"/>
    <property type="match status" value="1"/>
</dbReference>
<keyword evidence="2" id="KW-0456">Lyase</keyword>
<name>A0A6A6E6S9_9PEZI</name>
<evidence type="ECO:0000313" key="4">
    <source>
        <dbReference type="EMBL" id="KAF2187621.1"/>
    </source>
</evidence>
<accession>A0A6A6E6S9</accession>
<dbReference type="Gene3D" id="3.10.490.10">
    <property type="entry name" value="Gamma-glutamyl cyclotransferase-like"/>
    <property type="match status" value="1"/>
</dbReference>
<dbReference type="InterPro" id="IPR013024">
    <property type="entry name" value="GGCT-like"/>
</dbReference>
<proteinExistence type="predicted"/>
<feature type="compositionally biased region" description="Low complexity" evidence="3">
    <location>
        <begin position="132"/>
        <end position="156"/>
    </location>
</feature>
<evidence type="ECO:0000256" key="2">
    <source>
        <dbReference type="ARBA" id="ARBA00023239"/>
    </source>
</evidence>
<dbReference type="PANTHER" id="PTHR12192">
    <property type="entry name" value="CATION TRANSPORT PROTEIN CHAC-RELATED"/>
    <property type="match status" value="1"/>
</dbReference>
<gene>
    <name evidence="4" type="ORF">K469DRAFT_704533</name>
</gene>
<dbReference type="CDD" id="cd06661">
    <property type="entry name" value="GGCT_like"/>
    <property type="match status" value="1"/>
</dbReference>
<dbReference type="EMBL" id="ML994626">
    <property type="protein sequence ID" value="KAF2187621.1"/>
    <property type="molecule type" value="Genomic_DNA"/>
</dbReference>
<feature type="region of interest" description="Disordered" evidence="3">
    <location>
        <begin position="261"/>
        <end position="286"/>
    </location>
</feature>
<dbReference type="OrthoDB" id="1933483at2759"/>
<dbReference type="InterPro" id="IPR006840">
    <property type="entry name" value="ChaC"/>
</dbReference>
<reference evidence="4" key="1">
    <citation type="journal article" date="2020" name="Stud. Mycol.">
        <title>101 Dothideomycetes genomes: a test case for predicting lifestyles and emergence of pathogens.</title>
        <authorList>
            <person name="Haridas S."/>
            <person name="Albert R."/>
            <person name="Binder M."/>
            <person name="Bloem J."/>
            <person name="Labutti K."/>
            <person name="Salamov A."/>
            <person name="Andreopoulos B."/>
            <person name="Baker S."/>
            <person name="Barry K."/>
            <person name="Bills G."/>
            <person name="Bluhm B."/>
            <person name="Cannon C."/>
            <person name="Castanera R."/>
            <person name="Culley D."/>
            <person name="Daum C."/>
            <person name="Ezra D."/>
            <person name="Gonzalez J."/>
            <person name="Henrissat B."/>
            <person name="Kuo A."/>
            <person name="Liang C."/>
            <person name="Lipzen A."/>
            <person name="Lutzoni F."/>
            <person name="Magnuson J."/>
            <person name="Mondo S."/>
            <person name="Nolan M."/>
            <person name="Ohm R."/>
            <person name="Pangilinan J."/>
            <person name="Park H.-J."/>
            <person name="Ramirez L."/>
            <person name="Alfaro M."/>
            <person name="Sun H."/>
            <person name="Tritt A."/>
            <person name="Yoshinaga Y."/>
            <person name="Zwiers L.-H."/>
            <person name="Turgeon B."/>
            <person name="Goodwin S."/>
            <person name="Spatafora J."/>
            <person name="Crous P."/>
            <person name="Grigoriev I."/>
        </authorList>
    </citation>
    <scope>NUCLEOTIDE SEQUENCE</scope>
    <source>
        <strain evidence="4">CBS 207.26</strain>
    </source>
</reference>
<dbReference type="Pfam" id="PF04752">
    <property type="entry name" value="ChaC"/>
    <property type="match status" value="1"/>
</dbReference>
<dbReference type="Proteomes" id="UP000800200">
    <property type="component" value="Unassembled WGS sequence"/>
</dbReference>